<reference evidence="3" key="1">
    <citation type="journal article" date="2024" name="Gigascience">
        <title>Chromosome-level genome of the poultry shaft louse Menopon gallinae provides insight into the host-switching and adaptive evolution of parasitic lice.</title>
        <authorList>
            <person name="Xu Y."/>
            <person name="Ma L."/>
            <person name="Liu S."/>
            <person name="Liang Y."/>
            <person name="Liu Q."/>
            <person name="He Z."/>
            <person name="Tian L."/>
            <person name="Duan Y."/>
            <person name="Cai W."/>
            <person name="Li H."/>
            <person name="Song F."/>
        </authorList>
    </citation>
    <scope>NUCLEOTIDE SEQUENCE</scope>
    <source>
        <strain evidence="3">Cailab_2023a</strain>
    </source>
</reference>
<feature type="compositionally biased region" description="Basic residues" evidence="2">
    <location>
        <begin position="326"/>
        <end position="339"/>
    </location>
</feature>
<dbReference type="GO" id="GO:0016788">
    <property type="term" value="F:hydrolase activity, acting on ester bonds"/>
    <property type="evidence" value="ECO:0007669"/>
    <property type="project" value="InterPro"/>
</dbReference>
<dbReference type="PANTHER" id="PTHR14469">
    <property type="entry name" value="SARCOMA ANTIGEN NY-SAR-23"/>
    <property type="match status" value="1"/>
</dbReference>
<organism evidence="3">
    <name type="scientific">Menopon gallinae</name>
    <name type="common">poultry shaft louse</name>
    <dbReference type="NCBI Taxonomy" id="328185"/>
    <lineage>
        <taxon>Eukaryota</taxon>
        <taxon>Metazoa</taxon>
        <taxon>Ecdysozoa</taxon>
        <taxon>Arthropoda</taxon>
        <taxon>Hexapoda</taxon>
        <taxon>Insecta</taxon>
        <taxon>Pterygota</taxon>
        <taxon>Neoptera</taxon>
        <taxon>Paraneoptera</taxon>
        <taxon>Psocodea</taxon>
        <taxon>Troctomorpha</taxon>
        <taxon>Phthiraptera</taxon>
        <taxon>Amblycera</taxon>
        <taxon>Menoponidae</taxon>
        <taxon>Menopon</taxon>
    </lineage>
</organism>
<name>A0AAW2HK43_9NEOP</name>
<feature type="compositionally biased region" description="Low complexity" evidence="2">
    <location>
        <begin position="310"/>
        <end position="321"/>
    </location>
</feature>
<comment type="caution">
    <text evidence="3">The sequence shown here is derived from an EMBL/GenBank/DDBJ whole genome shotgun (WGS) entry which is preliminary data.</text>
</comment>
<evidence type="ECO:0008006" key="4">
    <source>
        <dbReference type="Google" id="ProtNLM"/>
    </source>
</evidence>
<protein>
    <recommendedName>
        <fullName evidence="4">PC-esterase domain-containing protein 1A</fullName>
    </recommendedName>
</protein>
<comment type="similarity">
    <text evidence="1">Belongs to the PC-esterase family.</text>
</comment>
<dbReference type="PANTHER" id="PTHR14469:SF0">
    <property type="entry name" value="FAMILY WITH SEQUENCE SIMILARITY 113"/>
    <property type="match status" value="1"/>
</dbReference>
<gene>
    <name evidence="3" type="ORF">PYX00_007729</name>
</gene>
<dbReference type="InterPro" id="IPR036514">
    <property type="entry name" value="SGNH_hydro_sf"/>
</dbReference>
<evidence type="ECO:0000313" key="3">
    <source>
        <dbReference type="EMBL" id="KAL0270259.1"/>
    </source>
</evidence>
<dbReference type="EMBL" id="JARGDH010000004">
    <property type="protein sequence ID" value="KAL0270259.1"/>
    <property type="molecule type" value="Genomic_DNA"/>
</dbReference>
<accession>A0AAW2HK43</accession>
<dbReference type="AlphaFoldDB" id="A0AAW2HK43"/>
<proteinExistence type="inferred from homology"/>
<dbReference type="Gene3D" id="3.40.50.1110">
    <property type="entry name" value="SGNH hydrolase"/>
    <property type="match status" value="1"/>
</dbReference>
<dbReference type="SUPFAM" id="SSF52266">
    <property type="entry name" value="SGNH hydrolase"/>
    <property type="match status" value="1"/>
</dbReference>
<evidence type="ECO:0000256" key="2">
    <source>
        <dbReference type="SAM" id="MobiDB-lite"/>
    </source>
</evidence>
<evidence type="ECO:0000256" key="1">
    <source>
        <dbReference type="ARBA" id="ARBA00037957"/>
    </source>
</evidence>
<feature type="region of interest" description="Disordered" evidence="2">
    <location>
        <begin position="310"/>
        <end position="349"/>
    </location>
</feature>
<dbReference type="InterPro" id="IPR001087">
    <property type="entry name" value="GDSL"/>
</dbReference>
<sequence>MADIFTKNDAQKVVEYKVIWFWGDSNIRAVYKDLVWLLQRNSLIDQSVLRNRLEASFMNDYLIKGEMLHKGRSYTEVRVFENFAIPTKIEFMFLTECLSDDVREKIQTYHATETPDIIIMNSCLWDITRWGPEGVTRYKQNIRELLKLFREYLPSKTLVIWTTTPPLSSEPQGGFLIKQINFMKPFLRFEVMEANMYVREEVVKFGFDVLDIHYHLMLQIHRRRPDGIHWNPDAVRHVTNLILTHISLSYRMPLPGNFASPILDKIVRAENEGFWNGNSEKKKAVINSKDENNNQKIACTVQTGDIGDNNQDANTKNNNCNVGIASKKKTSKKRKRNKRNWANSLNDQNMAPPNLGWYPLNNNLAVQNLNFKINRKHSTRHCNNFRPY</sequence>
<dbReference type="Pfam" id="PF00657">
    <property type="entry name" value="Lipase_GDSL"/>
    <property type="match status" value="1"/>
</dbReference>